<organism evidence="1 2">
    <name type="scientific">Zoarces viviparus</name>
    <name type="common">Viviparous eelpout</name>
    <name type="synonym">Blennius viviparus</name>
    <dbReference type="NCBI Taxonomy" id="48416"/>
    <lineage>
        <taxon>Eukaryota</taxon>
        <taxon>Metazoa</taxon>
        <taxon>Chordata</taxon>
        <taxon>Craniata</taxon>
        <taxon>Vertebrata</taxon>
        <taxon>Euteleostomi</taxon>
        <taxon>Actinopterygii</taxon>
        <taxon>Neopterygii</taxon>
        <taxon>Teleostei</taxon>
        <taxon>Neoteleostei</taxon>
        <taxon>Acanthomorphata</taxon>
        <taxon>Eupercaria</taxon>
        <taxon>Perciformes</taxon>
        <taxon>Cottioidei</taxon>
        <taxon>Zoarcales</taxon>
        <taxon>Zoarcidae</taxon>
        <taxon>Zoarcinae</taxon>
        <taxon>Zoarces</taxon>
    </lineage>
</organism>
<dbReference type="Gene3D" id="3.20.20.80">
    <property type="entry name" value="Glycosidases"/>
    <property type="match status" value="1"/>
</dbReference>
<dbReference type="SUPFAM" id="SSF51445">
    <property type="entry name" value="(Trans)glycosidases"/>
    <property type="match status" value="1"/>
</dbReference>
<evidence type="ECO:0008006" key="3">
    <source>
        <dbReference type="Google" id="ProtNLM"/>
    </source>
</evidence>
<dbReference type="InterPro" id="IPR017853">
    <property type="entry name" value="GH"/>
</dbReference>
<dbReference type="GO" id="GO:0004553">
    <property type="term" value="F:hydrolase activity, hydrolyzing O-glycosyl compounds"/>
    <property type="evidence" value="ECO:0007669"/>
    <property type="project" value="InterPro"/>
</dbReference>
<dbReference type="EMBL" id="JBCEZU010000034">
    <property type="protein sequence ID" value="KAK9537959.1"/>
    <property type="molecule type" value="Genomic_DNA"/>
</dbReference>
<comment type="caution">
    <text evidence="1">The sequence shown here is derived from an EMBL/GenBank/DDBJ whole genome shotgun (WGS) entry which is preliminary data.</text>
</comment>
<evidence type="ECO:0000313" key="2">
    <source>
        <dbReference type="Proteomes" id="UP001488805"/>
    </source>
</evidence>
<dbReference type="GO" id="GO:0005975">
    <property type="term" value="P:carbohydrate metabolic process"/>
    <property type="evidence" value="ECO:0007669"/>
    <property type="project" value="InterPro"/>
</dbReference>
<reference evidence="1 2" key="1">
    <citation type="journal article" date="2024" name="Genome Biol. Evol.">
        <title>Chromosome-level genome assembly of the viviparous eelpout Zoarces viviparus.</title>
        <authorList>
            <person name="Fuhrmann N."/>
            <person name="Brasseur M.V."/>
            <person name="Bakowski C.E."/>
            <person name="Podsiadlowski L."/>
            <person name="Prost S."/>
            <person name="Krehenwinkel H."/>
            <person name="Mayer C."/>
        </authorList>
    </citation>
    <scope>NUCLEOTIDE SEQUENCE [LARGE SCALE GENOMIC DNA]</scope>
    <source>
        <strain evidence="1">NO-MEL_2022_Ind0_liver</strain>
    </source>
</reference>
<evidence type="ECO:0000313" key="1">
    <source>
        <dbReference type="EMBL" id="KAK9537959.1"/>
    </source>
</evidence>
<sequence length="117" mass="13014">MCQTHDQHHQAMFLAGPVTDEQTRGLYGKPSVSDTFDCSHPIPPGSKQNIEYLQNRGVTHFKVLLSWAHLLPTGFPNQPQQAVVTCYKTLLKQLLEVGLQPLVVLHGSTAPDTLRSR</sequence>
<dbReference type="AlphaFoldDB" id="A0AAW1FSY5"/>
<dbReference type="Pfam" id="PF00232">
    <property type="entry name" value="Glyco_hydro_1"/>
    <property type="match status" value="1"/>
</dbReference>
<name>A0AAW1FSY5_ZOAVI</name>
<dbReference type="Proteomes" id="UP001488805">
    <property type="component" value="Unassembled WGS sequence"/>
</dbReference>
<protein>
    <recommendedName>
        <fullName evidence="3">Beta-glucosidase</fullName>
    </recommendedName>
</protein>
<gene>
    <name evidence="1" type="ORF">VZT92_005529</name>
</gene>
<proteinExistence type="predicted"/>
<keyword evidence="2" id="KW-1185">Reference proteome</keyword>
<dbReference type="InterPro" id="IPR001360">
    <property type="entry name" value="Glyco_hydro_1"/>
</dbReference>
<accession>A0AAW1FSY5</accession>